<keyword evidence="3" id="KW-1185">Reference proteome</keyword>
<evidence type="ECO:0000313" key="2">
    <source>
        <dbReference type="EMBL" id="KKA29236.1"/>
    </source>
</evidence>
<name>A0A0F4ZGJ8_9PEZI</name>
<accession>A0A0F4ZGJ8</accession>
<reference evidence="2 3" key="1">
    <citation type="submission" date="2015-03" db="EMBL/GenBank/DDBJ databases">
        <authorList>
            <person name="Radwan O."/>
            <person name="Al-Naeli F.A."/>
            <person name="Rendon G.A."/>
            <person name="Fields C."/>
        </authorList>
    </citation>
    <scope>NUCLEOTIDE SEQUENCE [LARGE SCALE GENOMIC DNA]</scope>
    <source>
        <strain evidence="2">CR-DP1</strain>
    </source>
</reference>
<protein>
    <submittedName>
        <fullName evidence="2">Uncharacterized protein</fullName>
    </submittedName>
</protein>
<proteinExistence type="predicted"/>
<feature type="region of interest" description="Disordered" evidence="1">
    <location>
        <begin position="61"/>
        <end position="80"/>
    </location>
</feature>
<gene>
    <name evidence="2" type="ORF">TD95_002046</name>
</gene>
<evidence type="ECO:0000313" key="3">
    <source>
        <dbReference type="Proteomes" id="UP000033483"/>
    </source>
</evidence>
<evidence type="ECO:0000256" key="1">
    <source>
        <dbReference type="SAM" id="MobiDB-lite"/>
    </source>
</evidence>
<dbReference type="EMBL" id="LAEV01000931">
    <property type="protein sequence ID" value="KKA29236.1"/>
    <property type="molecule type" value="Genomic_DNA"/>
</dbReference>
<organism evidence="2 3">
    <name type="scientific">Thielaviopsis punctulata</name>
    <dbReference type="NCBI Taxonomy" id="72032"/>
    <lineage>
        <taxon>Eukaryota</taxon>
        <taxon>Fungi</taxon>
        <taxon>Dikarya</taxon>
        <taxon>Ascomycota</taxon>
        <taxon>Pezizomycotina</taxon>
        <taxon>Sordariomycetes</taxon>
        <taxon>Hypocreomycetidae</taxon>
        <taxon>Microascales</taxon>
        <taxon>Ceratocystidaceae</taxon>
        <taxon>Thielaviopsis</taxon>
    </lineage>
</organism>
<dbReference type="OrthoDB" id="5355526at2759"/>
<dbReference type="Proteomes" id="UP000033483">
    <property type="component" value="Unassembled WGS sequence"/>
</dbReference>
<dbReference type="AlphaFoldDB" id="A0A0F4ZGJ8"/>
<comment type="caution">
    <text evidence="2">The sequence shown here is derived from an EMBL/GenBank/DDBJ whole genome shotgun (WGS) entry which is preliminary data.</text>
</comment>
<sequence length="80" mass="8598">MCYQLIEVYAVCGCTYYQHAVDQCASVNQPNHTVEKKTIFVGASCGRHAGDSLTLGVIPGASSPGSDYSDPFGVDKDPYY</sequence>